<dbReference type="OrthoDB" id="1661883at2759"/>
<dbReference type="InterPro" id="IPR002110">
    <property type="entry name" value="Ankyrin_rpt"/>
</dbReference>
<feature type="repeat" description="ANK" evidence="8">
    <location>
        <begin position="241"/>
        <end position="275"/>
    </location>
</feature>
<keyword evidence="9" id="KW-0472">Membrane</keyword>
<proteinExistence type="predicted"/>
<gene>
    <name evidence="10" type="ORF">FGIG_07033</name>
</gene>
<keyword evidence="5" id="KW-0406">Ion transport</keyword>
<dbReference type="InterPro" id="IPR036770">
    <property type="entry name" value="Ankyrin_rpt-contain_sf"/>
</dbReference>
<accession>A0A504Y3D2</accession>
<evidence type="ECO:0000313" key="11">
    <source>
        <dbReference type="Proteomes" id="UP000316759"/>
    </source>
</evidence>
<feature type="transmembrane region" description="Helical" evidence="9">
    <location>
        <begin position="801"/>
        <end position="820"/>
    </location>
</feature>
<dbReference type="PANTHER" id="PTHR47143">
    <property type="entry name" value="TRANSIENT RECEPTOR POTENTIAL CATION CHANNEL PROTEIN PAINLESS"/>
    <property type="match status" value="1"/>
</dbReference>
<keyword evidence="9" id="KW-1133">Transmembrane helix</keyword>
<dbReference type="PROSITE" id="PS50297">
    <property type="entry name" value="ANK_REP_REGION"/>
    <property type="match status" value="5"/>
</dbReference>
<dbReference type="GO" id="GO:0034220">
    <property type="term" value="P:monoatomic ion transmembrane transport"/>
    <property type="evidence" value="ECO:0007669"/>
    <property type="project" value="UniProtKB-KW"/>
</dbReference>
<protein>
    <submittedName>
        <fullName evidence="10">Uncharacterized protein</fullName>
    </submittedName>
</protein>
<dbReference type="GO" id="GO:1902495">
    <property type="term" value="C:transmembrane transporter complex"/>
    <property type="evidence" value="ECO:0007669"/>
    <property type="project" value="TreeGrafter"/>
</dbReference>
<dbReference type="Pfam" id="PF12796">
    <property type="entry name" value="Ank_2"/>
    <property type="match status" value="3"/>
</dbReference>
<sequence length="998" mass="113699">MDSTDTSSEESRSLSFVNPSIYSRPRASRSKTKETVNTLPDELRCWRTRDKLTNLLPNLHFRINGLDTNESVNRTGDSYEMTHHLHIPYYHHFWSRQTVELDYEDRLNLGRAFQLTVSNEVGELFDLVLDRPRIVNAKDPSGRTLLLQAADKGSYEIARILLSRGADPNAVDGDGNCAIHLAVRRCKIDLVDLLLQHGANIMCSNKHGVRPIHLACETNFLEGLKNILTWTKMSVNTTDDRGSTPLHYCCLSNSYDCLKLLICLDRGANPLVVDKCGHTAVHFACARGDLDCVKLLFDYHPKLKSRLIQCVDEDGRTILHQAAMSDHPETVDYLVKMGADLDKSDNKGLSPLLLSALKGSVHACIRLVQLGADVTHADENGRNVAMLLLLGRTGKAREVTSALKDTGKLKEMINHQDKWGCSFMHIATRLGFKVAIQIALKFEGSVLKCDMERSNPLHTAALFGRYEICRMILETPEGIRALGRRDHRGRQPLHIAAQHGHHRVVELILRKDCLMRRLENIQNYLYECIRLLCACRCHKGNTPLHYAAIDGNAETCSILLTTDQRLLNEKNGLGLVMDQFVTECGIGNAEDHGTRFDFTMFQPSSSDQTRKTTSAFHLMKMMINEEHSDLLVHPLCTAYLTMKWETYGRWVQLLEMVYNAVLCFIITRCALNQMPLTVDYNDPQIQNCMEKIYGGLQYSPYTTATLAFTTVGCTVSMIEKLIRITNERWQYFTRWINCWLLLFNVLFVVNCVLNLTGQHSPACGALTVFVMFMSWMNILLQMLQYRSIGLFVVMFIQVGQTIIKMAPIFGSLFIAFAITFHKLFLLPEEDEYLHYPRETKNRLAYCFLGYEHLNRSEAEIRSRPELQLPVGAFGNVNMALFQTLMMILGEYEHTEVITRPYLDGFSATIYTVELTFAFYAAFAFTMPISLVNLMIGLAVGDIDQIQRSATNQLIAQQVYWLDQVESKLPRWLYKEAQVKQWIIRPPLTFNRRDPVIKD</sequence>
<comment type="caution">
    <text evidence="10">The sequence shown here is derived from an EMBL/GenBank/DDBJ whole genome shotgun (WGS) entry which is preliminary data.</text>
</comment>
<feature type="repeat" description="ANK" evidence="8">
    <location>
        <begin position="539"/>
        <end position="560"/>
    </location>
</feature>
<evidence type="ECO:0000256" key="3">
    <source>
        <dbReference type="ARBA" id="ARBA00022737"/>
    </source>
</evidence>
<dbReference type="SMART" id="SM00248">
    <property type="entry name" value="ANK"/>
    <property type="match status" value="11"/>
</dbReference>
<keyword evidence="6" id="KW-0325">Glycoprotein</keyword>
<evidence type="ECO:0000256" key="2">
    <source>
        <dbReference type="ARBA" id="ARBA00022606"/>
    </source>
</evidence>
<feature type="transmembrane region" description="Helical" evidence="9">
    <location>
        <begin position="762"/>
        <end position="780"/>
    </location>
</feature>
<evidence type="ECO:0000256" key="6">
    <source>
        <dbReference type="ARBA" id="ARBA00023180"/>
    </source>
</evidence>
<dbReference type="SUPFAM" id="SSF48403">
    <property type="entry name" value="Ankyrin repeat"/>
    <property type="match status" value="2"/>
</dbReference>
<keyword evidence="3" id="KW-0677">Repeat</keyword>
<keyword evidence="7" id="KW-0407">Ion channel</keyword>
<dbReference type="AlphaFoldDB" id="A0A504Y3D2"/>
<keyword evidence="2" id="KW-0716">Sensory transduction</keyword>
<feature type="repeat" description="ANK" evidence="8">
    <location>
        <begin position="347"/>
        <end position="379"/>
    </location>
</feature>
<dbReference type="PANTHER" id="PTHR47143:SF1">
    <property type="entry name" value="ION_TRANS DOMAIN-CONTAINING PROTEIN"/>
    <property type="match status" value="1"/>
</dbReference>
<name>A0A504Y3D2_FASGI</name>
<feature type="transmembrane region" description="Helical" evidence="9">
    <location>
        <begin position="738"/>
        <end position="756"/>
    </location>
</feature>
<keyword evidence="4 8" id="KW-0040">ANK repeat</keyword>
<reference evidence="10 11" key="1">
    <citation type="submission" date="2019-04" db="EMBL/GenBank/DDBJ databases">
        <title>Annotation for the trematode Fasciola gigantica.</title>
        <authorList>
            <person name="Choi Y.-J."/>
        </authorList>
    </citation>
    <scope>NUCLEOTIDE SEQUENCE [LARGE SCALE GENOMIC DNA]</scope>
    <source>
        <strain evidence="10">Uganda_cow_1</strain>
    </source>
</reference>
<evidence type="ECO:0000256" key="9">
    <source>
        <dbReference type="SAM" id="Phobius"/>
    </source>
</evidence>
<evidence type="ECO:0000256" key="7">
    <source>
        <dbReference type="ARBA" id="ARBA00023303"/>
    </source>
</evidence>
<dbReference type="InterPro" id="IPR052076">
    <property type="entry name" value="TRP_cation_channel"/>
</dbReference>
<evidence type="ECO:0000256" key="5">
    <source>
        <dbReference type="ARBA" id="ARBA00023065"/>
    </source>
</evidence>
<dbReference type="Gene3D" id="1.25.40.20">
    <property type="entry name" value="Ankyrin repeat-containing domain"/>
    <property type="match status" value="4"/>
</dbReference>
<dbReference type="GO" id="GO:0022857">
    <property type="term" value="F:transmembrane transporter activity"/>
    <property type="evidence" value="ECO:0007669"/>
    <property type="project" value="TreeGrafter"/>
</dbReference>
<evidence type="ECO:0000313" key="10">
    <source>
        <dbReference type="EMBL" id="TPP55186.1"/>
    </source>
</evidence>
<evidence type="ECO:0000256" key="1">
    <source>
        <dbReference type="ARBA" id="ARBA00022448"/>
    </source>
</evidence>
<feature type="transmembrane region" description="Helical" evidence="9">
    <location>
        <begin position="698"/>
        <end position="718"/>
    </location>
</feature>
<dbReference type="PROSITE" id="PS50088">
    <property type="entry name" value="ANK_REPEAT"/>
    <property type="match status" value="7"/>
</dbReference>
<organism evidence="10 11">
    <name type="scientific">Fasciola gigantica</name>
    <name type="common">Giant liver fluke</name>
    <dbReference type="NCBI Taxonomy" id="46835"/>
    <lineage>
        <taxon>Eukaryota</taxon>
        <taxon>Metazoa</taxon>
        <taxon>Spiralia</taxon>
        <taxon>Lophotrochozoa</taxon>
        <taxon>Platyhelminthes</taxon>
        <taxon>Trematoda</taxon>
        <taxon>Digenea</taxon>
        <taxon>Plagiorchiida</taxon>
        <taxon>Echinostomata</taxon>
        <taxon>Echinostomatoidea</taxon>
        <taxon>Fasciolidae</taxon>
        <taxon>Fasciola</taxon>
    </lineage>
</organism>
<feature type="repeat" description="ANK" evidence="8">
    <location>
        <begin position="141"/>
        <end position="173"/>
    </location>
</feature>
<dbReference type="STRING" id="46835.A0A504Y3D2"/>
<evidence type="ECO:0000256" key="4">
    <source>
        <dbReference type="ARBA" id="ARBA00023043"/>
    </source>
</evidence>
<evidence type="ECO:0000256" key="8">
    <source>
        <dbReference type="PROSITE-ProRule" id="PRU00023"/>
    </source>
</evidence>
<feature type="transmembrane region" description="Helical" evidence="9">
    <location>
        <begin position="916"/>
        <end position="939"/>
    </location>
</feature>
<feature type="repeat" description="ANK" evidence="8">
    <location>
        <begin position="174"/>
        <end position="206"/>
    </location>
</feature>
<dbReference type="Proteomes" id="UP000316759">
    <property type="component" value="Unassembled WGS sequence"/>
</dbReference>
<dbReference type="EMBL" id="SUNJ01015495">
    <property type="protein sequence ID" value="TPP55186.1"/>
    <property type="molecule type" value="Genomic_DNA"/>
</dbReference>
<keyword evidence="1" id="KW-0813">Transport</keyword>
<keyword evidence="11" id="KW-1185">Reference proteome</keyword>
<keyword evidence="9" id="KW-0812">Transmembrane</keyword>
<feature type="repeat" description="ANK" evidence="8">
    <location>
        <begin position="314"/>
        <end position="346"/>
    </location>
</feature>
<feature type="repeat" description="ANK" evidence="8">
    <location>
        <begin position="488"/>
        <end position="511"/>
    </location>
</feature>